<feature type="transmembrane region" description="Helical" evidence="1">
    <location>
        <begin position="162"/>
        <end position="182"/>
    </location>
</feature>
<dbReference type="RefSeq" id="WP_188596877.1">
    <property type="nucleotide sequence ID" value="NZ_BMNL01000003.1"/>
</dbReference>
<gene>
    <name evidence="2" type="ORF">GCM10007981_16230</name>
</gene>
<feature type="transmembrane region" description="Helical" evidence="1">
    <location>
        <begin position="65"/>
        <end position="82"/>
    </location>
</feature>
<accession>A0A830H081</accession>
<evidence type="ECO:0000256" key="1">
    <source>
        <dbReference type="SAM" id="Phobius"/>
    </source>
</evidence>
<evidence type="ECO:0000313" key="3">
    <source>
        <dbReference type="Proteomes" id="UP000610960"/>
    </source>
</evidence>
<dbReference type="Proteomes" id="UP000610960">
    <property type="component" value="Unassembled WGS sequence"/>
</dbReference>
<dbReference type="AlphaFoldDB" id="A0A830H081"/>
<keyword evidence="1" id="KW-0472">Membrane</keyword>
<dbReference type="EMBL" id="BMNL01000003">
    <property type="protein sequence ID" value="GGP21989.1"/>
    <property type="molecule type" value="Genomic_DNA"/>
</dbReference>
<reference evidence="2" key="2">
    <citation type="submission" date="2020-09" db="EMBL/GenBank/DDBJ databases">
        <authorList>
            <person name="Sun Q."/>
            <person name="Ohkuma M."/>
        </authorList>
    </citation>
    <scope>NUCLEOTIDE SEQUENCE</scope>
    <source>
        <strain evidence="2">JCM 10088</strain>
    </source>
</reference>
<protein>
    <submittedName>
        <fullName evidence="2">Membrane protein</fullName>
    </submittedName>
</protein>
<keyword evidence="1" id="KW-0812">Transmembrane</keyword>
<feature type="transmembrane region" description="Helical" evidence="1">
    <location>
        <begin position="39"/>
        <end position="59"/>
    </location>
</feature>
<feature type="transmembrane region" description="Helical" evidence="1">
    <location>
        <begin position="103"/>
        <end position="125"/>
    </location>
</feature>
<feature type="transmembrane region" description="Helical" evidence="1">
    <location>
        <begin position="6"/>
        <end position="27"/>
    </location>
</feature>
<keyword evidence="1" id="KW-1133">Transmembrane helix</keyword>
<reference evidence="2" key="1">
    <citation type="journal article" date="2014" name="Int. J. Syst. Evol. Microbiol.">
        <title>Complete genome sequence of Corynebacterium casei LMG S-19264T (=DSM 44701T), isolated from a smear-ripened cheese.</title>
        <authorList>
            <consortium name="US DOE Joint Genome Institute (JGI-PGF)"/>
            <person name="Walter F."/>
            <person name="Albersmeier A."/>
            <person name="Kalinowski J."/>
            <person name="Ruckert C."/>
        </authorList>
    </citation>
    <scope>NUCLEOTIDE SEQUENCE</scope>
    <source>
        <strain evidence="2">JCM 10088</strain>
    </source>
</reference>
<feature type="transmembrane region" description="Helical" evidence="1">
    <location>
        <begin position="131"/>
        <end position="150"/>
    </location>
</feature>
<dbReference type="OrthoDB" id="27450at2157"/>
<dbReference type="InterPro" id="IPR031594">
    <property type="entry name" value="OFeT_1"/>
</dbReference>
<dbReference type="Pfam" id="PF16955">
    <property type="entry name" value="OFeT_1"/>
    <property type="match status" value="1"/>
</dbReference>
<keyword evidence="3" id="KW-1185">Reference proteome</keyword>
<name>A0A830H081_9CREN</name>
<sequence length="207" mass="22485">MDVGIFLAALGISLLELSEAGAVTAIYQATYKGLRPIAYSIIGVALVLIPTFTVGKYIVLLPLRYVLAVSAAILFYFGYRLLRSSRRYFKGIRRHGEEEKEGVGVVLAVSATEALEAALVIIALIPKSYSSALLGTLIAAGAVVLLTIALKDQIARIRLPHLKFVLSSLLFSLGTMWGVEIFTDVDELFLLAFFAAWLGINYAIVKM</sequence>
<feature type="transmembrane region" description="Helical" evidence="1">
    <location>
        <begin position="188"/>
        <end position="205"/>
    </location>
</feature>
<evidence type="ECO:0000313" key="2">
    <source>
        <dbReference type="EMBL" id="GGP21989.1"/>
    </source>
</evidence>
<organism evidence="2 3">
    <name type="scientific">Thermocladium modestius</name>
    <dbReference type="NCBI Taxonomy" id="62609"/>
    <lineage>
        <taxon>Archaea</taxon>
        <taxon>Thermoproteota</taxon>
        <taxon>Thermoprotei</taxon>
        <taxon>Thermoproteales</taxon>
        <taxon>Thermoproteaceae</taxon>
        <taxon>Thermocladium</taxon>
    </lineage>
</organism>
<proteinExistence type="predicted"/>
<comment type="caution">
    <text evidence="2">The sequence shown here is derived from an EMBL/GenBank/DDBJ whole genome shotgun (WGS) entry which is preliminary data.</text>
</comment>